<sequence length="145" mass="15332">MASVKVWSRTKMGSLGDRCVCPPVPFRNRHLLTDWHGRVAVDPGESVPAPAAVEAIEVPGAAARAGEEAKRPALAIVLAHVRVLRPVSARVRLHRHALASAKARAARVVSAAERGRTAARAAQSLGARALTRELRAHSDGATGQH</sequence>
<evidence type="ECO:0000313" key="2">
    <source>
        <dbReference type="Proteomes" id="UP000829447"/>
    </source>
</evidence>
<name>A0ACC5XU26_PANGG</name>
<proteinExistence type="predicted"/>
<dbReference type="EMBL" id="CM040481">
    <property type="protein sequence ID" value="MCI4394823.1"/>
    <property type="molecule type" value="Genomic_DNA"/>
</dbReference>
<comment type="caution">
    <text evidence="1">The sequence shown here is derived from an EMBL/GenBank/DDBJ whole genome shotgun (WGS) entry which is preliminary data.</text>
</comment>
<accession>A0ACC5XU26</accession>
<reference evidence="1 2" key="1">
    <citation type="journal article" date="2022" name="bioRxiv">
        <title>An ancient truncated duplication of the anti-Mullerian hormone receptor type 2 gene is a potential conserved master sex determinant in the Pangasiidae catfish family.</title>
        <authorList>
            <person name="Wen M."/>
            <person name="Pan Q."/>
            <person name="Jouanno E."/>
            <person name="Montfort J."/>
            <person name="Zahm M."/>
            <person name="Cabau C."/>
            <person name="Klopp C."/>
            <person name="Iampietro C."/>
            <person name="Roques C."/>
            <person name="Bouchez O."/>
            <person name="Castinel A."/>
            <person name="Donnadieu C."/>
            <person name="Parrinello H."/>
            <person name="Poncet C."/>
            <person name="Belmonte E."/>
            <person name="Gautier V."/>
            <person name="Avarre J.-C."/>
            <person name="Dugue R."/>
            <person name="Gustiano R."/>
            <person name="Ha T.T.T."/>
            <person name="Campet M."/>
            <person name="Sriphairoj K."/>
            <person name="Ribolli J."/>
            <person name="de Almeida F.L."/>
            <person name="Desvignes T."/>
            <person name="Postlethwait J.H."/>
            <person name="Bucao C.F."/>
            <person name="Robinson-Rechavi M."/>
            <person name="Bobe J."/>
            <person name="Herpin A."/>
            <person name="Guiguen Y."/>
        </authorList>
    </citation>
    <scope>NUCLEOTIDE SEQUENCE [LARGE SCALE GENOMIC DNA]</scope>
    <source>
        <strain evidence="1">YG-Dec2019</strain>
    </source>
</reference>
<keyword evidence="2" id="KW-1185">Reference proteome</keyword>
<organism evidence="1 2">
    <name type="scientific">Pangasianodon gigas</name>
    <name type="common">Mekong giant catfish</name>
    <name type="synonym">Pangasius gigas</name>
    <dbReference type="NCBI Taxonomy" id="30993"/>
    <lineage>
        <taxon>Eukaryota</taxon>
        <taxon>Metazoa</taxon>
        <taxon>Chordata</taxon>
        <taxon>Craniata</taxon>
        <taxon>Vertebrata</taxon>
        <taxon>Euteleostomi</taxon>
        <taxon>Actinopterygii</taxon>
        <taxon>Neopterygii</taxon>
        <taxon>Teleostei</taxon>
        <taxon>Ostariophysi</taxon>
        <taxon>Siluriformes</taxon>
        <taxon>Pangasiidae</taxon>
        <taxon>Pangasianodon</taxon>
    </lineage>
</organism>
<evidence type="ECO:0000313" key="1">
    <source>
        <dbReference type="EMBL" id="MCI4394823.1"/>
    </source>
</evidence>
<gene>
    <name evidence="1" type="ORF">PGIGA_G00173210</name>
</gene>
<dbReference type="Proteomes" id="UP000829447">
    <property type="component" value="Linkage Group LG28"/>
</dbReference>
<protein>
    <submittedName>
        <fullName evidence="1">Uncharacterized protein</fullName>
    </submittedName>
</protein>